<keyword evidence="2" id="KW-0732">Signal</keyword>
<dbReference type="InterPro" id="IPR040719">
    <property type="entry name" value="DUF5597"/>
</dbReference>
<dbReference type="Gene3D" id="2.60.220.20">
    <property type="entry name" value="putative beta-Galactosidase from caulobacter crescentus"/>
    <property type="match status" value="1"/>
</dbReference>
<evidence type="ECO:0000256" key="1">
    <source>
        <dbReference type="ARBA" id="ARBA00009809"/>
    </source>
</evidence>
<evidence type="ECO:0000259" key="4">
    <source>
        <dbReference type="Pfam" id="PF18120"/>
    </source>
</evidence>
<dbReference type="GO" id="GO:0004553">
    <property type="term" value="F:hydrolase activity, hydrolyzing O-glycosyl compounds"/>
    <property type="evidence" value="ECO:0007669"/>
    <property type="project" value="InterPro"/>
</dbReference>
<proteinExistence type="inferred from homology"/>
<evidence type="ECO:0000259" key="3">
    <source>
        <dbReference type="Pfam" id="PF01301"/>
    </source>
</evidence>
<comment type="caution">
    <text evidence="5">The sequence shown here is derived from an EMBL/GenBank/DDBJ whole genome shotgun (WGS) entry which is preliminary data.</text>
</comment>
<dbReference type="InterPro" id="IPR001944">
    <property type="entry name" value="Glycoside_Hdrlase_35"/>
</dbReference>
<dbReference type="Gene3D" id="3.20.20.80">
    <property type="entry name" value="Glycosidases"/>
    <property type="match status" value="1"/>
</dbReference>
<sequence length="538" mass="60954">MIKSFFFGCMFLLVFAKPSIAQTYLKQQGTVKQLFVKDKPFLILGGELGNSSASDNEYMRNIWPKMKAMNVNTILAPVYWDLIEPEEGKFNFDLVDSLIAVAKKNDLKLVFLWFGVWKNSMSCYAPYWVKKDQQRFPRATDKNGVGQEILSPFYENNLNADVKVFKELMKHIKAIDSKDQTVVMIQVENEIGMLPEARDHSPLATAVYKKPIPAAFFTYLKKNKDSLMPEFKAVWEKNGFKTAGNWEEVFGKSLTTDEIFMAWYYADFINKLTDAGKSEYNLPMFLNTALNYKKEAKPGEYPSAGPLPHVMDVWKSAAPKIDLLSPDFYNPDFKYWNDLYVRGGNTLFIPEIRFEQGVGGKTFYAIGHHSAMGFSPFSIENGSKEETAEVTATYKLLDQLKPIILQHQGKGTINGVLFDKIDAKKELKMGDYILTFSHDLSLGWSPKSKDEKWPITGALVIQLAVDEFIVAGTGVVVTFKPIAANSRAGIGYIDEGVFKDGKFVPGLRMNGDQSHQGRHLRIPEGDYSIQKIKLYTYK</sequence>
<dbReference type="InterPro" id="IPR017853">
    <property type="entry name" value="GH"/>
</dbReference>
<dbReference type="GO" id="GO:0005975">
    <property type="term" value="P:carbohydrate metabolic process"/>
    <property type="evidence" value="ECO:0007669"/>
    <property type="project" value="InterPro"/>
</dbReference>
<dbReference type="InterPro" id="IPR031330">
    <property type="entry name" value="Gly_Hdrlase_35_cat"/>
</dbReference>
<evidence type="ECO:0000313" key="6">
    <source>
        <dbReference type="Proteomes" id="UP000292884"/>
    </source>
</evidence>
<dbReference type="FunFam" id="3.20.20.80:FF:000135">
    <property type="entry name" value="Beta-galactosidase, putative, bgl35A"/>
    <property type="match status" value="1"/>
</dbReference>
<dbReference type="PANTHER" id="PTHR23421">
    <property type="entry name" value="BETA-GALACTOSIDASE RELATED"/>
    <property type="match status" value="1"/>
</dbReference>
<gene>
    <name evidence="5" type="ORF">EZ428_19845</name>
</gene>
<dbReference type="AlphaFoldDB" id="A0A4R0MP22"/>
<keyword evidence="6" id="KW-1185">Reference proteome</keyword>
<feature type="chain" id="PRO_5020822226" evidence="2">
    <location>
        <begin position="22"/>
        <end position="538"/>
    </location>
</feature>
<name>A0A4R0MP22_9SPHI</name>
<feature type="signal peptide" evidence="2">
    <location>
        <begin position="1"/>
        <end position="21"/>
    </location>
</feature>
<evidence type="ECO:0000256" key="2">
    <source>
        <dbReference type="SAM" id="SignalP"/>
    </source>
</evidence>
<feature type="domain" description="Glycoside hydrolase 35 catalytic" evidence="3">
    <location>
        <begin position="33"/>
        <end position="212"/>
    </location>
</feature>
<evidence type="ECO:0000313" key="5">
    <source>
        <dbReference type="EMBL" id="TCC87982.1"/>
    </source>
</evidence>
<dbReference type="Pfam" id="PF01301">
    <property type="entry name" value="Glyco_hydro_35"/>
    <property type="match status" value="1"/>
</dbReference>
<dbReference type="Proteomes" id="UP000292884">
    <property type="component" value="Unassembled WGS sequence"/>
</dbReference>
<dbReference type="Pfam" id="PF18120">
    <property type="entry name" value="DUF5597"/>
    <property type="match status" value="1"/>
</dbReference>
<dbReference type="EMBL" id="SJSK01000006">
    <property type="protein sequence ID" value="TCC87982.1"/>
    <property type="molecule type" value="Genomic_DNA"/>
</dbReference>
<accession>A0A4R0MP22</accession>
<comment type="similarity">
    <text evidence="1">Belongs to the glycosyl hydrolase 35 family.</text>
</comment>
<dbReference type="OrthoDB" id="703126at2"/>
<protein>
    <submittedName>
        <fullName evidence="5">Mannonate dehydratase</fullName>
    </submittedName>
</protein>
<organism evidence="5 6">
    <name type="scientific">Pedobacter frigiditerrae</name>
    <dbReference type="NCBI Taxonomy" id="2530452"/>
    <lineage>
        <taxon>Bacteria</taxon>
        <taxon>Pseudomonadati</taxon>
        <taxon>Bacteroidota</taxon>
        <taxon>Sphingobacteriia</taxon>
        <taxon>Sphingobacteriales</taxon>
        <taxon>Sphingobacteriaceae</taxon>
        <taxon>Pedobacter</taxon>
    </lineage>
</organism>
<dbReference type="SUPFAM" id="SSF51445">
    <property type="entry name" value="(Trans)glycosidases"/>
    <property type="match status" value="1"/>
</dbReference>
<reference evidence="5 6" key="1">
    <citation type="submission" date="2019-02" db="EMBL/GenBank/DDBJ databases">
        <title>Pedobacter sp. RP-1-13 sp. nov., isolated from Arctic soil.</title>
        <authorList>
            <person name="Dahal R.H."/>
        </authorList>
    </citation>
    <scope>NUCLEOTIDE SEQUENCE [LARGE SCALE GENOMIC DNA]</scope>
    <source>
        <strain evidence="5 6">RP-1-13</strain>
    </source>
</reference>
<dbReference type="RefSeq" id="WP_131554946.1">
    <property type="nucleotide sequence ID" value="NZ_SJSK01000006.1"/>
</dbReference>
<feature type="domain" description="DUF5597" evidence="4">
    <location>
        <begin position="391"/>
        <end position="521"/>
    </location>
</feature>